<dbReference type="EMBL" id="JADAQX010000039">
    <property type="protein sequence ID" value="KAF8822610.1"/>
    <property type="molecule type" value="Genomic_DNA"/>
</dbReference>
<accession>A0ABQ7JG26</accession>
<dbReference type="PANTHER" id="PTHR11472:SF41">
    <property type="entry name" value="ATP-DEPENDENT DNA HELICASE DDX11-RELATED"/>
    <property type="match status" value="1"/>
</dbReference>
<dbReference type="InterPro" id="IPR006555">
    <property type="entry name" value="ATP-dep_Helicase_C"/>
</dbReference>
<proteinExistence type="predicted"/>
<keyword evidence="1" id="KW-0472">Membrane</keyword>
<keyword evidence="1" id="KW-0812">Transmembrane</keyword>
<dbReference type="GO" id="GO:0004386">
    <property type="term" value="F:helicase activity"/>
    <property type="evidence" value="ECO:0007669"/>
    <property type="project" value="UniProtKB-KW"/>
</dbReference>
<gene>
    <name evidence="3" type="ORF">IE077_003370</name>
</gene>
<dbReference type="SMART" id="SM00491">
    <property type="entry name" value="HELICc2"/>
    <property type="match status" value="1"/>
</dbReference>
<dbReference type="Gene3D" id="3.40.50.300">
    <property type="entry name" value="P-loop containing nucleotide triphosphate hydrolases"/>
    <property type="match status" value="1"/>
</dbReference>
<keyword evidence="1" id="KW-1133">Transmembrane helix</keyword>
<protein>
    <submittedName>
        <fullName evidence="3">Helicase</fullName>
    </submittedName>
</protein>
<dbReference type="Pfam" id="PF13307">
    <property type="entry name" value="Helicase_C_2"/>
    <property type="match status" value="1"/>
</dbReference>
<evidence type="ECO:0000313" key="3">
    <source>
        <dbReference type="EMBL" id="KAF8822610.1"/>
    </source>
</evidence>
<keyword evidence="3" id="KW-0547">Nucleotide-binding</keyword>
<keyword evidence="4" id="KW-1185">Reference proteome</keyword>
<evidence type="ECO:0000313" key="4">
    <source>
        <dbReference type="Proteomes" id="UP000823046"/>
    </source>
</evidence>
<feature type="non-terminal residue" evidence="3">
    <location>
        <position position="1"/>
    </location>
</feature>
<reference evidence="3 4" key="1">
    <citation type="journal article" date="2020" name="bioRxiv">
        <title>Metabolic contributions of an alphaproteobacterial endosymbiont in the apicomplexan Cardiosporidium cionae.</title>
        <authorList>
            <person name="Hunter E.S."/>
            <person name="Paight C.J."/>
            <person name="Lane C.E."/>
        </authorList>
    </citation>
    <scope>NUCLEOTIDE SEQUENCE [LARGE SCALE GENOMIC DNA]</scope>
    <source>
        <strain evidence="3">ESH_2018</strain>
    </source>
</reference>
<feature type="transmembrane region" description="Helical" evidence="1">
    <location>
        <begin position="105"/>
        <end position="130"/>
    </location>
</feature>
<comment type="caution">
    <text evidence="3">The sequence shown here is derived from an EMBL/GenBank/DDBJ whole genome shotgun (WGS) entry which is preliminary data.</text>
</comment>
<keyword evidence="3" id="KW-0067">ATP-binding</keyword>
<evidence type="ECO:0000259" key="2">
    <source>
        <dbReference type="SMART" id="SM00491"/>
    </source>
</evidence>
<name>A0ABQ7JG26_9APIC</name>
<dbReference type="InterPro" id="IPR045028">
    <property type="entry name" value="DinG/Rad3-like"/>
</dbReference>
<dbReference type="PANTHER" id="PTHR11472">
    <property type="entry name" value="DNA REPAIR DEAD HELICASE RAD3/XP-D SUBFAMILY MEMBER"/>
    <property type="match status" value="1"/>
</dbReference>
<dbReference type="InterPro" id="IPR027417">
    <property type="entry name" value="P-loop_NTPase"/>
</dbReference>
<keyword evidence="3" id="KW-0347">Helicase</keyword>
<feature type="domain" description="ATP-dependent helicase C-terminal" evidence="2">
    <location>
        <begin position="127"/>
        <end position="319"/>
    </location>
</feature>
<sequence>QSENEDLTVSERTRIEILCLSAEKRFHSLVKSAHAIMLLGGTLEPREEFVPLHALLPSHKIFHFSSPHVVPPEQILACAITASPSGKLLDFRHGLRETEDMLFQLGYIIGIISGATPGGNIVFFASYYYLDVFCRFLNENEKGKHLKNCITSKKCLFVENRANACRSKGAAYNLKADSIFHTYSEHLKSTKGMQGAVLFCVMNGRLSEGINFSDELARCVIVIGLPFPNQSLQLTEMIKYYDRQGVGTRKTSQVVKDEYKTNASPYESFTSDNKACTFLAGTEFKSILCMKTVNQCIGRAIRHKDDYAAILLLDQRYSQAYFRQFLPTWIRSRLFYQELNERKSLESSAAYPGEQKLPCDFSDITKLVSKFFLKQQFQ</sequence>
<dbReference type="Proteomes" id="UP000823046">
    <property type="component" value="Unassembled WGS sequence"/>
</dbReference>
<organism evidence="3 4">
    <name type="scientific">Cardiosporidium cionae</name>
    <dbReference type="NCBI Taxonomy" id="476202"/>
    <lineage>
        <taxon>Eukaryota</taxon>
        <taxon>Sar</taxon>
        <taxon>Alveolata</taxon>
        <taxon>Apicomplexa</taxon>
        <taxon>Aconoidasida</taxon>
        <taxon>Nephromycida</taxon>
        <taxon>Cardiosporidium</taxon>
    </lineage>
</organism>
<evidence type="ECO:0000256" key="1">
    <source>
        <dbReference type="SAM" id="Phobius"/>
    </source>
</evidence>
<keyword evidence="3" id="KW-0378">Hydrolase</keyword>